<evidence type="ECO:0000313" key="4">
    <source>
        <dbReference type="EMBL" id="CAF3807544.1"/>
    </source>
</evidence>
<dbReference type="EMBL" id="CAJNOK010007610">
    <property type="protein sequence ID" value="CAF1039381.1"/>
    <property type="molecule type" value="Genomic_DNA"/>
</dbReference>
<protein>
    <submittedName>
        <fullName evidence="1">Uncharacterized protein</fullName>
    </submittedName>
</protein>
<dbReference type="Proteomes" id="UP000681722">
    <property type="component" value="Unassembled WGS sequence"/>
</dbReference>
<evidence type="ECO:0000313" key="2">
    <source>
        <dbReference type="EMBL" id="CAF1039381.1"/>
    </source>
</evidence>
<dbReference type="Proteomes" id="UP000677228">
    <property type="component" value="Unassembled WGS sequence"/>
</dbReference>
<sequence length="109" mass="12577">MVSTMGSFRLDTSNAKRSVYDTFFKDSLGTGYLLKGVILSFLHRYNEAHEALDEVLCMTDYKDYQLESRLHFRANAAISSLKQMDDGIILKKESKKLSILNKKTNEIRY</sequence>
<dbReference type="EMBL" id="CAJNOQ010003255">
    <property type="protein sequence ID" value="CAF1003186.1"/>
    <property type="molecule type" value="Genomic_DNA"/>
</dbReference>
<accession>A0A814GZT2</accession>
<name>A0A814GZT2_9BILA</name>
<dbReference type="Proteomes" id="UP000682733">
    <property type="component" value="Unassembled WGS sequence"/>
</dbReference>
<dbReference type="OrthoDB" id="43460at2759"/>
<organism evidence="1 5">
    <name type="scientific">Didymodactylos carnosus</name>
    <dbReference type="NCBI Taxonomy" id="1234261"/>
    <lineage>
        <taxon>Eukaryota</taxon>
        <taxon>Metazoa</taxon>
        <taxon>Spiralia</taxon>
        <taxon>Gnathifera</taxon>
        <taxon>Rotifera</taxon>
        <taxon>Eurotatoria</taxon>
        <taxon>Bdelloidea</taxon>
        <taxon>Philodinida</taxon>
        <taxon>Philodinidae</taxon>
        <taxon>Didymodactylos</taxon>
    </lineage>
</organism>
<keyword evidence="5" id="KW-1185">Reference proteome</keyword>
<gene>
    <name evidence="1" type="ORF">GPM918_LOCUS13871</name>
    <name evidence="2" type="ORF">OVA965_LOCUS16402</name>
    <name evidence="3" type="ORF">SRO942_LOCUS13871</name>
    <name evidence="4" type="ORF">TMI583_LOCUS16411</name>
</gene>
<dbReference type="Proteomes" id="UP000663829">
    <property type="component" value="Unassembled WGS sequence"/>
</dbReference>
<dbReference type="EMBL" id="CAJOBC010003255">
    <property type="protein sequence ID" value="CAF3774605.1"/>
    <property type="molecule type" value="Genomic_DNA"/>
</dbReference>
<dbReference type="AlphaFoldDB" id="A0A814GZT2"/>
<comment type="caution">
    <text evidence="1">The sequence shown here is derived from an EMBL/GenBank/DDBJ whole genome shotgun (WGS) entry which is preliminary data.</text>
</comment>
<proteinExistence type="predicted"/>
<dbReference type="EMBL" id="CAJOBA010007621">
    <property type="protein sequence ID" value="CAF3807544.1"/>
    <property type="molecule type" value="Genomic_DNA"/>
</dbReference>
<evidence type="ECO:0000313" key="3">
    <source>
        <dbReference type="EMBL" id="CAF3774605.1"/>
    </source>
</evidence>
<evidence type="ECO:0000313" key="1">
    <source>
        <dbReference type="EMBL" id="CAF1003186.1"/>
    </source>
</evidence>
<reference evidence="1" key="1">
    <citation type="submission" date="2021-02" db="EMBL/GenBank/DDBJ databases">
        <authorList>
            <person name="Nowell W R."/>
        </authorList>
    </citation>
    <scope>NUCLEOTIDE SEQUENCE</scope>
</reference>
<evidence type="ECO:0000313" key="5">
    <source>
        <dbReference type="Proteomes" id="UP000663829"/>
    </source>
</evidence>